<proteinExistence type="predicted"/>
<organism evidence="3 4">
    <name type="scientific">Anopheles merus</name>
    <name type="common">Mosquito</name>
    <dbReference type="NCBI Taxonomy" id="30066"/>
    <lineage>
        <taxon>Eukaryota</taxon>
        <taxon>Metazoa</taxon>
        <taxon>Ecdysozoa</taxon>
        <taxon>Arthropoda</taxon>
        <taxon>Hexapoda</taxon>
        <taxon>Insecta</taxon>
        <taxon>Pterygota</taxon>
        <taxon>Neoptera</taxon>
        <taxon>Endopterygota</taxon>
        <taxon>Diptera</taxon>
        <taxon>Nematocera</taxon>
        <taxon>Culicoidea</taxon>
        <taxon>Culicidae</taxon>
        <taxon>Anophelinae</taxon>
        <taxon>Anopheles</taxon>
    </lineage>
</organism>
<keyword evidence="4" id="KW-1185">Reference proteome</keyword>
<keyword evidence="2" id="KW-1133">Transmembrane helix</keyword>
<feature type="region of interest" description="Disordered" evidence="1">
    <location>
        <begin position="1"/>
        <end position="40"/>
    </location>
</feature>
<feature type="compositionally biased region" description="Basic and acidic residues" evidence="1">
    <location>
        <begin position="13"/>
        <end position="25"/>
    </location>
</feature>
<feature type="transmembrane region" description="Helical" evidence="2">
    <location>
        <begin position="127"/>
        <end position="153"/>
    </location>
</feature>
<protein>
    <submittedName>
        <fullName evidence="3">Uncharacterized protein</fullName>
    </submittedName>
</protein>
<evidence type="ECO:0000313" key="4">
    <source>
        <dbReference type="Proteomes" id="UP000075903"/>
    </source>
</evidence>
<dbReference type="Proteomes" id="UP000075903">
    <property type="component" value="Unassembled WGS sequence"/>
</dbReference>
<evidence type="ECO:0000256" key="2">
    <source>
        <dbReference type="SAM" id="Phobius"/>
    </source>
</evidence>
<dbReference type="AlphaFoldDB" id="A0A182VMV8"/>
<reference evidence="3" key="1">
    <citation type="submission" date="2020-05" db="UniProtKB">
        <authorList>
            <consortium name="EnsemblMetazoa"/>
        </authorList>
    </citation>
    <scope>IDENTIFICATION</scope>
    <source>
        <strain evidence="3">MAF</strain>
    </source>
</reference>
<accession>A0A182VMV8</accession>
<evidence type="ECO:0000256" key="1">
    <source>
        <dbReference type="SAM" id="MobiDB-lite"/>
    </source>
</evidence>
<name>A0A182VMV8_ANOME</name>
<keyword evidence="2" id="KW-0812">Transmembrane</keyword>
<sequence>MDHGDDATGELQPCRDRSEASRDGTVRSLRSRRTAAATADGGPVAVALSQHAGPAVPVPRQSVVQPAGGLVSAVSELKVEENKSACLPFPQATKRKLRTTGTVSILPTYRLHRFWLIYSAHWNHLLLVSWCFFCCCCCCFGFPSCPVILYVAFTRWIRVCV</sequence>
<dbReference type="VEuPathDB" id="VectorBase:AMEM017673"/>
<keyword evidence="2" id="KW-0472">Membrane</keyword>
<evidence type="ECO:0000313" key="3">
    <source>
        <dbReference type="EnsemblMetazoa" id="AMEM017673-PA"/>
    </source>
</evidence>
<dbReference type="EnsemblMetazoa" id="AMEM017673-RA">
    <property type="protein sequence ID" value="AMEM017673-PA"/>
    <property type="gene ID" value="AMEM017673"/>
</dbReference>